<accession>A0A9W4DWT6</accession>
<feature type="region of interest" description="Disordered" evidence="1">
    <location>
        <begin position="239"/>
        <end position="287"/>
    </location>
</feature>
<feature type="region of interest" description="Disordered" evidence="1">
    <location>
        <begin position="1"/>
        <end position="127"/>
    </location>
</feature>
<dbReference type="EMBL" id="CAJSLV010000059">
    <property type="protein sequence ID" value="CAG6394962.1"/>
    <property type="molecule type" value="Genomic_DNA"/>
</dbReference>
<dbReference type="AlphaFoldDB" id="A0A9W4DWT6"/>
<feature type="region of interest" description="Disordered" evidence="1">
    <location>
        <begin position="148"/>
        <end position="222"/>
    </location>
</feature>
<organism evidence="2 3">
    <name type="scientific">Actinacidiphila cocklensis</name>
    <dbReference type="NCBI Taxonomy" id="887465"/>
    <lineage>
        <taxon>Bacteria</taxon>
        <taxon>Bacillati</taxon>
        <taxon>Actinomycetota</taxon>
        <taxon>Actinomycetes</taxon>
        <taxon>Kitasatosporales</taxon>
        <taxon>Streptomycetaceae</taxon>
        <taxon>Actinacidiphila</taxon>
    </lineage>
</organism>
<evidence type="ECO:0000313" key="2">
    <source>
        <dbReference type="EMBL" id="CAG6394962.1"/>
    </source>
</evidence>
<feature type="compositionally biased region" description="Polar residues" evidence="1">
    <location>
        <begin position="256"/>
        <end position="287"/>
    </location>
</feature>
<sequence>MTASGRACPGRRSRVAAERASACSGGGAAPTRRAVLRPPRAPPAEDPRSSREAPRPSHRRRREYGLRRRRGDRLLREQQPQLVRRRHGVAFGVPHAAGGGEGRTPHGHHQAGVAGQGPRQRQEPHPLLLRERQVLEVDLHRRLRRRLAAAGHEEQADRRRRRPEQAAVHQRALPGRQPGDIQRPPALPLRRRPEPRRHQRAGPEQLRRQVVRGRHRRQDDHHDVLDEPGRRVLIRPAGRGRTAAPQPGVGCGAARGTQTRSKRSSSMTLTHAATKSPTNLSFASSLA</sequence>
<protein>
    <submittedName>
        <fullName evidence="2">Uncharacterized protein</fullName>
    </submittedName>
</protein>
<comment type="caution">
    <text evidence="2">The sequence shown here is derived from an EMBL/GenBank/DDBJ whole genome shotgun (WGS) entry which is preliminary data.</text>
</comment>
<feature type="compositionally biased region" description="Basic and acidic residues" evidence="1">
    <location>
        <begin position="43"/>
        <end position="55"/>
    </location>
</feature>
<keyword evidence="3" id="KW-1185">Reference proteome</keyword>
<feature type="compositionally biased region" description="Basic residues" evidence="1">
    <location>
        <begin position="189"/>
        <end position="200"/>
    </location>
</feature>
<gene>
    <name evidence="2" type="ORF">SCOCK_30195</name>
</gene>
<dbReference type="Proteomes" id="UP001152519">
    <property type="component" value="Unassembled WGS sequence"/>
</dbReference>
<feature type="compositionally biased region" description="Basic residues" evidence="1">
    <location>
        <begin position="56"/>
        <end position="71"/>
    </location>
</feature>
<name>A0A9W4DWT6_9ACTN</name>
<feature type="compositionally biased region" description="Low complexity" evidence="1">
    <location>
        <begin position="18"/>
        <end position="38"/>
    </location>
</feature>
<proteinExistence type="predicted"/>
<evidence type="ECO:0000256" key="1">
    <source>
        <dbReference type="SAM" id="MobiDB-lite"/>
    </source>
</evidence>
<evidence type="ECO:0000313" key="3">
    <source>
        <dbReference type="Proteomes" id="UP001152519"/>
    </source>
</evidence>
<reference evidence="2" key="1">
    <citation type="submission" date="2021-05" db="EMBL/GenBank/DDBJ databases">
        <authorList>
            <person name="Arsene-Ploetze F."/>
        </authorList>
    </citation>
    <scope>NUCLEOTIDE SEQUENCE</scope>
    <source>
        <strain evidence="2">DSM 42138</strain>
    </source>
</reference>